<accession>A0A8S9NSY1</accession>
<feature type="compositionally biased region" description="Basic and acidic residues" evidence="1">
    <location>
        <begin position="85"/>
        <end position="104"/>
    </location>
</feature>
<reference evidence="2" key="1">
    <citation type="submission" date="2019-12" db="EMBL/GenBank/DDBJ databases">
        <title>Genome sequencing and annotation of Brassica cretica.</title>
        <authorList>
            <person name="Studholme D.J."/>
            <person name="Sarris P."/>
        </authorList>
    </citation>
    <scope>NUCLEOTIDE SEQUENCE</scope>
    <source>
        <strain evidence="2">PFS-109/04</strain>
        <tissue evidence="2">Leaf</tissue>
    </source>
</reference>
<evidence type="ECO:0000313" key="2">
    <source>
        <dbReference type="EMBL" id="KAF3508084.1"/>
    </source>
</evidence>
<protein>
    <submittedName>
        <fullName evidence="2">Uncharacterized protein</fullName>
    </submittedName>
</protein>
<organism evidence="2 3">
    <name type="scientific">Brassica cretica</name>
    <name type="common">Mustard</name>
    <dbReference type="NCBI Taxonomy" id="69181"/>
    <lineage>
        <taxon>Eukaryota</taxon>
        <taxon>Viridiplantae</taxon>
        <taxon>Streptophyta</taxon>
        <taxon>Embryophyta</taxon>
        <taxon>Tracheophyta</taxon>
        <taxon>Spermatophyta</taxon>
        <taxon>Magnoliopsida</taxon>
        <taxon>eudicotyledons</taxon>
        <taxon>Gunneridae</taxon>
        <taxon>Pentapetalae</taxon>
        <taxon>rosids</taxon>
        <taxon>malvids</taxon>
        <taxon>Brassicales</taxon>
        <taxon>Brassicaceae</taxon>
        <taxon>Brassiceae</taxon>
        <taxon>Brassica</taxon>
    </lineage>
</organism>
<comment type="caution">
    <text evidence="2">The sequence shown here is derived from an EMBL/GenBank/DDBJ whole genome shotgun (WGS) entry which is preliminary data.</text>
</comment>
<gene>
    <name evidence="2" type="ORF">F2Q69_00007020</name>
</gene>
<dbReference type="EMBL" id="QGKX02001521">
    <property type="protein sequence ID" value="KAF3508084.1"/>
    <property type="molecule type" value="Genomic_DNA"/>
</dbReference>
<evidence type="ECO:0000313" key="3">
    <source>
        <dbReference type="Proteomes" id="UP000712600"/>
    </source>
</evidence>
<dbReference type="Proteomes" id="UP000712600">
    <property type="component" value="Unassembled WGS sequence"/>
</dbReference>
<evidence type="ECO:0000256" key="1">
    <source>
        <dbReference type="SAM" id="MobiDB-lite"/>
    </source>
</evidence>
<feature type="region of interest" description="Disordered" evidence="1">
    <location>
        <begin position="77"/>
        <end position="140"/>
    </location>
</feature>
<dbReference type="AlphaFoldDB" id="A0A8S9NSY1"/>
<proteinExistence type="predicted"/>
<sequence>MDQEVFKRTDLEAFFKALKESGNTLGNTLGYSDAAHTLPSTMDKLLDIFKSSYTTTSNPSNTDKLLDMFKSAYTATSEPSITKPSHFEHEGGSESEAEGLKEQGSEEAGGLEDQGSDSLVQSGDESVREVQNEGQEAGEEIQIQEEAVEEQVELVNRSASFPVGVLLEGWSLCGLLSLYEFLVKWVYTVTKGHVRRWQSSDPLSERQHLRLEILSRAVGGSICRVFK</sequence>
<name>A0A8S9NSY1_BRACR</name>